<sequence length="128" mass="14063">MEASNGPDVFLERQRSIHELEELKDIAVAVDATYYLQSILNVKPNEPLLSALGGVTGIVSRIEADLDSWDENNTTPFFIFDGVPITGEDAVASQRAREANIKTDLAWELYFNGRANEAVAAFGENTSE</sequence>
<name>A0AAN7ALA6_9PEZI</name>
<feature type="domain" description="XPG N-terminal" evidence="1">
    <location>
        <begin position="18"/>
        <end position="95"/>
    </location>
</feature>
<evidence type="ECO:0000313" key="2">
    <source>
        <dbReference type="EMBL" id="KAK4189625.1"/>
    </source>
</evidence>
<keyword evidence="3" id="KW-1185">Reference proteome</keyword>
<comment type="caution">
    <text evidence="2">The sequence shown here is derived from an EMBL/GenBank/DDBJ whole genome shotgun (WGS) entry which is preliminary data.</text>
</comment>
<dbReference type="SUPFAM" id="SSF88723">
    <property type="entry name" value="PIN domain-like"/>
    <property type="match status" value="1"/>
</dbReference>
<dbReference type="Pfam" id="PF00752">
    <property type="entry name" value="XPG_N"/>
    <property type="match status" value="1"/>
</dbReference>
<reference evidence="2" key="2">
    <citation type="submission" date="2023-05" db="EMBL/GenBank/DDBJ databases">
        <authorList>
            <consortium name="Lawrence Berkeley National Laboratory"/>
            <person name="Steindorff A."/>
            <person name="Hensen N."/>
            <person name="Bonometti L."/>
            <person name="Westerberg I."/>
            <person name="Brannstrom I.O."/>
            <person name="Guillou S."/>
            <person name="Cros-Aarteil S."/>
            <person name="Calhoun S."/>
            <person name="Haridas S."/>
            <person name="Kuo A."/>
            <person name="Mondo S."/>
            <person name="Pangilinan J."/>
            <person name="Riley R."/>
            <person name="Labutti K."/>
            <person name="Andreopoulos B."/>
            <person name="Lipzen A."/>
            <person name="Chen C."/>
            <person name="Yanf M."/>
            <person name="Daum C."/>
            <person name="Ng V."/>
            <person name="Clum A."/>
            <person name="Ohm R."/>
            <person name="Martin F."/>
            <person name="Silar P."/>
            <person name="Natvig D."/>
            <person name="Lalanne C."/>
            <person name="Gautier V."/>
            <person name="Ament-Velasquez S.L."/>
            <person name="Kruys A."/>
            <person name="Hutchinson M.I."/>
            <person name="Powell A.J."/>
            <person name="Barry K."/>
            <person name="Miller A.N."/>
            <person name="Grigoriev I.V."/>
            <person name="Debuchy R."/>
            <person name="Gladieux P."/>
            <person name="Thoren M.H."/>
            <person name="Johannesson H."/>
        </authorList>
    </citation>
    <scope>NUCLEOTIDE SEQUENCE</scope>
    <source>
        <strain evidence="2">PSN309</strain>
    </source>
</reference>
<proteinExistence type="predicted"/>
<reference evidence="2" key="1">
    <citation type="journal article" date="2023" name="Mol. Phylogenet. Evol.">
        <title>Genome-scale phylogeny and comparative genomics of the fungal order Sordariales.</title>
        <authorList>
            <person name="Hensen N."/>
            <person name="Bonometti L."/>
            <person name="Westerberg I."/>
            <person name="Brannstrom I.O."/>
            <person name="Guillou S."/>
            <person name="Cros-Aarteil S."/>
            <person name="Calhoun S."/>
            <person name="Haridas S."/>
            <person name="Kuo A."/>
            <person name="Mondo S."/>
            <person name="Pangilinan J."/>
            <person name="Riley R."/>
            <person name="LaButti K."/>
            <person name="Andreopoulos B."/>
            <person name="Lipzen A."/>
            <person name="Chen C."/>
            <person name="Yan M."/>
            <person name="Daum C."/>
            <person name="Ng V."/>
            <person name="Clum A."/>
            <person name="Steindorff A."/>
            <person name="Ohm R.A."/>
            <person name="Martin F."/>
            <person name="Silar P."/>
            <person name="Natvig D.O."/>
            <person name="Lalanne C."/>
            <person name="Gautier V."/>
            <person name="Ament-Velasquez S.L."/>
            <person name="Kruys A."/>
            <person name="Hutchinson M.I."/>
            <person name="Powell A.J."/>
            <person name="Barry K."/>
            <person name="Miller A.N."/>
            <person name="Grigoriev I.V."/>
            <person name="Debuchy R."/>
            <person name="Gladieux P."/>
            <person name="Hiltunen Thoren M."/>
            <person name="Johannesson H."/>
        </authorList>
    </citation>
    <scope>NUCLEOTIDE SEQUENCE</scope>
    <source>
        <strain evidence="2">PSN309</strain>
    </source>
</reference>
<dbReference type="InterPro" id="IPR006085">
    <property type="entry name" value="XPG_DNA_repair_N"/>
</dbReference>
<dbReference type="GO" id="GO:0004518">
    <property type="term" value="F:nuclease activity"/>
    <property type="evidence" value="ECO:0007669"/>
    <property type="project" value="InterPro"/>
</dbReference>
<organism evidence="2 3">
    <name type="scientific">Podospora australis</name>
    <dbReference type="NCBI Taxonomy" id="1536484"/>
    <lineage>
        <taxon>Eukaryota</taxon>
        <taxon>Fungi</taxon>
        <taxon>Dikarya</taxon>
        <taxon>Ascomycota</taxon>
        <taxon>Pezizomycotina</taxon>
        <taxon>Sordariomycetes</taxon>
        <taxon>Sordariomycetidae</taxon>
        <taxon>Sordariales</taxon>
        <taxon>Podosporaceae</taxon>
        <taxon>Podospora</taxon>
    </lineage>
</organism>
<gene>
    <name evidence="2" type="ORF">QBC35DRAFT_132971</name>
</gene>
<accession>A0AAN7ALA6</accession>
<dbReference type="EMBL" id="MU864373">
    <property type="protein sequence ID" value="KAK4189625.1"/>
    <property type="molecule type" value="Genomic_DNA"/>
</dbReference>
<dbReference type="Proteomes" id="UP001302126">
    <property type="component" value="Unassembled WGS sequence"/>
</dbReference>
<evidence type="ECO:0000313" key="3">
    <source>
        <dbReference type="Proteomes" id="UP001302126"/>
    </source>
</evidence>
<evidence type="ECO:0000259" key="1">
    <source>
        <dbReference type="Pfam" id="PF00752"/>
    </source>
</evidence>
<dbReference type="AlphaFoldDB" id="A0AAN7ALA6"/>
<dbReference type="InterPro" id="IPR029060">
    <property type="entry name" value="PIN-like_dom_sf"/>
</dbReference>
<dbReference type="Gene3D" id="3.40.50.1010">
    <property type="entry name" value="5'-nuclease"/>
    <property type="match status" value="1"/>
</dbReference>
<protein>
    <recommendedName>
        <fullName evidence="1">XPG N-terminal domain-containing protein</fullName>
    </recommendedName>
</protein>